<evidence type="ECO:0000313" key="1">
    <source>
        <dbReference type="EMBL" id="ABT15165.1"/>
    </source>
</evidence>
<dbReference type="Proteomes" id="UP000202419">
    <property type="component" value="Segment"/>
</dbReference>
<proteinExistence type="predicted"/>
<dbReference type="OrthoDB" id="10744at10239"/>
<gene>
    <name evidence="1" type="primary">B766R</name>
    <name evidence="1" type="ORF">NY2A_B766R</name>
</gene>
<dbReference type="KEGG" id="vg:5659158"/>
<name>A7IXU1_PBCVN</name>
<dbReference type="RefSeq" id="YP_001497962.1">
    <property type="nucleotide sequence ID" value="NC_009898.1"/>
</dbReference>
<dbReference type="InterPro" id="IPR057917">
    <property type="entry name" value="PBCV_P4"/>
</dbReference>
<protein>
    <submittedName>
        <fullName evidence="1">Uncharacterized protein B766R</fullName>
    </submittedName>
</protein>
<dbReference type="GeneID" id="5659158"/>
<accession>A7IXU1</accession>
<keyword evidence="2" id="KW-1185">Reference proteome</keyword>
<dbReference type="Pfam" id="PF25661">
    <property type="entry name" value="PBCV_P4"/>
    <property type="match status" value="1"/>
</dbReference>
<dbReference type="EMBL" id="DQ491002">
    <property type="protein sequence ID" value="ABT15165.1"/>
    <property type="molecule type" value="Genomic_DNA"/>
</dbReference>
<reference evidence="1 2" key="1">
    <citation type="journal article" date="2007" name="Virology">
        <title>Sequence and annotation of the 369-kb NY-2A and the 345-kb AR158 viruses that infect Chlorella NC64A.</title>
        <authorList>
            <person name="Fitzgerald L.A."/>
            <person name="Graves M.V."/>
            <person name="Li X."/>
            <person name="Feldblyum T."/>
            <person name="Nierman W.C."/>
            <person name="Van Etten J.L."/>
        </authorList>
    </citation>
    <scope>NUCLEOTIDE SEQUENCE [LARGE SCALE GENOMIC DNA]</scope>
    <source>
        <strain evidence="1 2">NY-2A</strain>
    </source>
</reference>
<evidence type="ECO:0000313" key="2">
    <source>
        <dbReference type="Proteomes" id="UP000202419"/>
    </source>
</evidence>
<organismHost>
    <name type="scientific">Chlorella</name>
    <dbReference type="NCBI Taxonomy" id="3071"/>
</organismHost>
<organism evidence="1 2">
    <name type="scientific">Paramecium bursaria Chlorella virus NY2A</name>
    <name type="common">PBCV-NY2A</name>
    <dbReference type="NCBI Taxonomy" id="46021"/>
    <lineage>
        <taxon>Viruses</taxon>
        <taxon>Varidnaviria</taxon>
        <taxon>Bamfordvirae</taxon>
        <taxon>Nucleocytoviricota</taxon>
        <taxon>Megaviricetes</taxon>
        <taxon>Algavirales</taxon>
        <taxon>Phycodnaviridae</taxon>
        <taxon>Chlorovirus</taxon>
        <taxon>Chlorovirus americanus</taxon>
    </lineage>
</organism>
<sequence>MFSAFRDTAGIGFVDTHQDEKTLRFLKNQISQFINHLKERYPDSELTKKIVMKYSDVQLLPFMKGATKNTYTSGMFDHTTGIIKIAPRDGFGNIRDERSLNKSICHELAHGTRIKYPGESSHSDEWKNAWKTFLKIAVDELGWKVEVPCSSVSFYGLTRDDCENCEWDQDPESCPKTSKLT</sequence>